<feature type="compositionally biased region" description="Polar residues" evidence="1">
    <location>
        <begin position="100"/>
        <end position="111"/>
    </location>
</feature>
<reference evidence="2 3" key="1">
    <citation type="submission" date="2018-09" db="EMBL/GenBank/DDBJ databases">
        <title>Mesorhizobium carmichaelinearum sp. nov. isolated from Carmichaelinea spp. root nodules in New Zealand.</title>
        <authorList>
            <person name="De Meyer S.E."/>
        </authorList>
    </citation>
    <scope>NUCLEOTIDE SEQUENCE [LARGE SCALE GENOMIC DNA]</scope>
    <source>
        <strain evidence="2 3">ICMP19557</strain>
    </source>
</reference>
<evidence type="ECO:0000313" key="3">
    <source>
        <dbReference type="Proteomes" id="UP000272706"/>
    </source>
</evidence>
<gene>
    <name evidence="2" type="ORF">D3227_12305</name>
</gene>
<name>A0A3A5KTD4_9HYPH</name>
<dbReference type="Proteomes" id="UP000272706">
    <property type="component" value="Unassembled WGS sequence"/>
</dbReference>
<protein>
    <submittedName>
        <fullName evidence="2">Uncharacterized protein</fullName>
    </submittedName>
</protein>
<dbReference type="AlphaFoldDB" id="A0A3A5KTD4"/>
<dbReference type="OrthoDB" id="8403018at2"/>
<evidence type="ECO:0000256" key="1">
    <source>
        <dbReference type="SAM" id="MobiDB-lite"/>
    </source>
</evidence>
<evidence type="ECO:0000313" key="2">
    <source>
        <dbReference type="EMBL" id="RJT39601.1"/>
    </source>
</evidence>
<proteinExistence type="predicted"/>
<keyword evidence="3" id="KW-1185">Reference proteome</keyword>
<accession>A0A3A5KTD4</accession>
<comment type="caution">
    <text evidence="2">The sequence shown here is derived from an EMBL/GenBank/DDBJ whole genome shotgun (WGS) entry which is preliminary data.</text>
</comment>
<feature type="region of interest" description="Disordered" evidence="1">
    <location>
        <begin position="73"/>
        <end position="111"/>
    </location>
</feature>
<sequence>MPYSQSDVRAYLDSYGGLLGTRVEIVETDRQCFVRVIEDDEECTYSFEPGSFALAFAERQRMRLKLPAIARPLTQPRFRGPGRINTKSGASDRRAFTPPGYSSSSLISDAR</sequence>
<dbReference type="EMBL" id="QZWZ01000008">
    <property type="protein sequence ID" value="RJT39601.1"/>
    <property type="molecule type" value="Genomic_DNA"/>
</dbReference>
<organism evidence="2 3">
    <name type="scientific">Mesorhizobium waimense</name>
    <dbReference type="NCBI Taxonomy" id="1300307"/>
    <lineage>
        <taxon>Bacteria</taxon>
        <taxon>Pseudomonadati</taxon>
        <taxon>Pseudomonadota</taxon>
        <taxon>Alphaproteobacteria</taxon>
        <taxon>Hyphomicrobiales</taxon>
        <taxon>Phyllobacteriaceae</taxon>
        <taxon>Mesorhizobium</taxon>
    </lineage>
</organism>